<dbReference type="GO" id="GO:0005769">
    <property type="term" value="C:early endosome"/>
    <property type="evidence" value="ECO:0007669"/>
    <property type="project" value="TreeGrafter"/>
</dbReference>
<dbReference type="InterPro" id="IPR049372">
    <property type="entry name" value="PPP1R21_C"/>
</dbReference>
<organism evidence="3 4">
    <name type="scientific">Trichonephila clavata</name>
    <name type="common">Joro spider</name>
    <name type="synonym">Nephila clavata</name>
    <dbReference type="NCBI Taxonomy" id="2740835"/>
    <lineage>
        <taxon>Eukaryota</taxon>
        <taxon>Metazoa</taxon>
        <taxon>Ecdysozoa</taxon>
        <taxon>Arthropoda</taxon>
        <taxon>Chelicerata</taxon>
        <taxon>Arachnida</taxon>
        <taxon>Araneae</taxon>
        <taxon>Araneomorphae</taxon>
        <taxon>Entelegynae</taxon>
        <taxon>Araneoidea</taxon>
        <taxon>Nephilidae</taxon>
        <taxon>Trichonephila</taxon>
    </lineage>
</organism>
<evidence type="ECO:0000313" key="4">
    <source>
        <dbReference type="Proteomes" id="UP000887116"/>
    </source>
</evidence>
<dbReference type="AlphaFoldDB" id="A0A8X6FT45"/>
<accession>A0A8X6FT45</accession>
<evidence type="ECO:0000313" key="3">
    <source>
        <dbReference type="EMBL" id="GFQ88241.1"/>
    </source>
</evidence>
<evidence type="ECO:0000259" key="2">
    <source>
        <dbReference type="Pfam" id="PF21636"/>
    </source>
</evidence>
<dbReference type="GO" id="GO:0016020">
    <property type="term" value="C:membrane"/>
    <property type="evidence" value="ECO:0007669"/>
    <property type="project" value="TreeGrafter"/>
</dbReference>
<evidence type="ECO:0000256" key="1">
    <source>
        <dbReference type="SAM" id="Coils"/>
    </source>
</evidence>
<feature type="coiled-coil region" evidence="1">
    <location>
        <begin position="101"/>
        <end position="160"/>
    </location>
</feature>
<dbReference type="Pfam" id="PF21636">
    <property type="entry name" value="PPP1R21_C"/>
    <property type="match status" value="1"/>
</dbReference>
<gene>
    <name evidence="3" type="primary">PPP1R21_0</name>
    <name evidence="3" type="ORF">TNCT_714021</name>
</gene>
<dbReference type="PANTHER" id="PTHR21448:SF0">
    <property type="entry name" value="PROTEIN PHOSPHATASE 1 REGULATORY SUBUNIT 21"/>
    <property type="match status" value="1"/>
</dbReference>
<feature type="coiled-coil region" evidence="1">
    <location>
        <begin position="2"/>
        <end position="36"/>
    </location>
</feature>
<dbReference type="OrthoDB" id="6414276at2759"/>
<protein>
    <submittedName>
        <fullName evidence="3">Protein phosphatase 1 regulatory subunit 21</fullName>
    </submittedName>
</protein>
<comment type="caution">
    <text evidence="3">The sequence shown here is derived from an EMBL/GenBank/DDBJ whole genome shotgun (WGS) entry which is preliminary data.</text>
</comment>
<feature type="domain" description="Protein phosphatase 1 regulatory subunit 21 C-terminal" evidence="2">
    <location>
        <begin position="58"/>
        <end position="160"/>
    </location>
</feature>
<dbReference type="InterPro" id="IPR040024">
    <property type="entry name" value="PPP1R21"/>
</dbReference>
<dbReference type="Proteomes" id="UP000887116">
    <property type="component" value="Unassembled WGS sequence"/>
</dbReference>
<keyword evidence="4" id="KW-1185">Reference proteome</keyword>
<reference evidence="3" key="1">
    <citation type="submission" date="2020-07" db="EMBL/GenBank/DDBJ databases">
        <title>Multicomponent nature underlies the extraordinary mechanical properties of spider dragline silk.</title>
        <authorList>
            <person name="Kono N."/>
            <person name="Nakamura H."/>
            <person name="Mori M."/>
            <person name="Yoshida Y."/>
            <person name="Ohtoshi R."/>
            <person name="Malay A.D."/>
            <person name="Moran D.A.P."/>
            <person name="Tomita M."/>
            <person name="Numata K."/>
            <person name="Arakawa K."/>
        </authorList>
    </citation>
    <scope>NUCLEOTIDE SEQUENCE</scope>
</reference>
<proteinExistence type="predicted"/>
<sequence>NQENLTQQLEQYQNKVMQLELDKENWMLECQLLRAKGSQDPDVSHTNVENKTQDYDEIHLYVKNTVNQLIKQIQFADSKAIAFKNECETLHQKWKLSVQKKEELQSEVLTSRQVIDRMKDEQKTLVQTYDEQLNTMSEHLANLNETLTSQKDEIDALKQAGNKGSRKGKNK</sequence>
<feature type="non-terminal residue" evidence="3">
    <location>
        <position position="1"/>
    </location>
</feature>
<dbReference type="EMBL" id="BMAO01003487">
    <property type="protein sequence ID" value="GFQ88241.1"/>
    <property type="molecule type" value="Genomic_DNA"/>
</dbReference>
<name>A0A8X6FT45_TRICU</name>
<keyword evidence="1" id="KW-0175">Coiled coil</keyword>
<dbReference type="PANTHER" id="PTHR21448">
    <property type="entry name" value="SMOOTH MUSCLE MYOSIN HEAVY CHAIN-RELATED"/>
    <property type="match status" value="1"/>
</dbReference>